<reference evidence="1" key="1">
    <citation type="submission" date="2020-07" db="EMBL/GenBank/DDBJ databases">
        <authorList>
            <person name="Nieuwenhuis M."/>
            <person name="Van De Peppel L.J.J."/>
        </authorList>
    </citation>
    <scope>NUCLEOTIDE SEQUENCE</scope>
    <source>
        <strain evidence="1">AP01</strain>
        <tissue evidence="1">Mycelium</tissue>
    </source>
</reference>
<sequence length="181" mass="20134">MIEESDSALPEFEIPPARALRKGRNPGLHIFGWAFRPRDLVRSANENNVGVGEDDHVKHQLVEQEIAERLGPLKLGCAYAPSPDVPHGRKLCFILTDNRTPESLEKAKDMKRINQFRTVLGPDAELKWHCDGFVTVSIASRAGSLDPPESTHIPITNPSAPTLTHRLKILFYLFYSVATSG</sequence>
<reference evidence="1" key="2">
    <citation type="submission" date="2021-10" db="EMBL/GenBank/DDBJ databases">
        <title>Phylogenomics reveals ancestral predisposition of the termite-cultivated fungus Termitomyces towards a domesticated lifestyle.</title>
        <authorList>
            <person name="Auxier B."/>
            <person name="Grum-Grzhimaylo A."/>
            <person name="Cardenas M.E."/>
            <person name="Lodge J.D."/>
            <person name="Laessoe T."/>
            <person name="Pedersen O."/>
            <person name="Smith M.E."/>
            <person name="Kuyper T.W."/>
            <person name="Franco-Molano E.A."/>
            <person name="Baroni T.J."/>
            <person name="Aanen D.K."/>
        </authorList>
    </citation>
    <scope>NUCLEOTIDE SEQUENCE</scope>
    <source>
        <strain evidence="1">AP01</strain>
        <tissue evidence="1">Mycelium</tissue>
    </source>
</reference>
<dbReference type="Proteomes" id="UP000775547">
    <property type="component" value="Unassembled WGS sequence"/>
</dbReference>
<evidence type="ECO:0000313" key="2">
    <source>
        <dbReference type="Proteomes" id="UP000775547"/>
    </source>
</evidence>
<evidence type="ECO:0000313" key="1">
    <source>
        <dbReference type="EMBL" id="KAG5640138.1"/>
    </source>
</evidence>
<dbReference type="AlphaFoldDB" id="A0A9P7K7M0"/>
<proteinExistence type="predicted"/>
<dbReference type="EMBL" id="JABCKV010001132">
    <property type="protein sequence ID" value="KAG5640138.1"/>
    <property type="molecule type" value="Genomic_DNA"/>
</dbReference>
<protein>
    <submittedName>
        <fullName evidence="1">Uncharacterized protein</fullName>
    </submittedName>
</protein>
<gene>
    <name evidence="1" type="ORF">DXG03_000950</name>
</gene>
<accession>A0A9P7K7M0</accession>
<name>A0A9P7K7M0_9AGAR</name>
<dbReference type="OrthoDB" id="3068288at2759"/>
<keyword evidence="2" id="KW-1185">Reference proteome</keyword>
<comment type="caution">
    <text evidence="1">The sequence shown here is derived from an EMBL/GenBank/DDBJ whole genome shotgun (WGS) entry which is preliminary data.</text>
</comment>
<organism evidence="1 2">
    <name type="scientific">Asterophora parasitica</name>
    <dbReference type="NCBI Taxonomy" id="117018"/>
    <lineage>
        <taxon>Eukaryota</taxon>
        <taxon>Fungi</taxon>
        <taxon>Dikarya</taxon>
        <taxon>Basidiomycota</taxon>
        <taxon>Agaricomycotina</taxon>
        <taxon>Agaricomycetes</taxon>
        <taxon>Agaricomycetidae</taxon>
        <taxon>Agaricales</taxon>
        <taxon>Tricholomatineae</taxon>
        <taxon>Lyophyllaceae</taxon>
        <taxon>Asterophora</taxon>
    </lineage>
</organism>